<evidence type="ECO:0000313" key="2">
    <source>
        <dbReference type="Proteomes" id="UP000482800"/>
    </source>
</evidence>
<reference evidence="1 2" key="1">
    <citation type="submission" date="2020-03" db="EMBL/GenBank/DDBJ databases">
        <title>Whole genome shotgun sequence of Phytohabitans houttuyneae NBRC 108639.</title>
        <authorList>
            <person name="Komaki H."/>
            <person name="Tamura T."/>
        </authorList>
    </citation>
    <scope>NUCLEOTIDE SEQUENCE [LARGE SCALE GENOMIC DNA]</scope>
    <source>
        <strain evidence="1 2">NBRC 108639</strain>
    </source>
</reference>
<dbReference type="EMBL" id="BLPF01000001">
    <property type="protein sequence ID" value="GFJ77047.1"/>
    <property type="molecule type" value="Genomic_DNA"/>
</dbReference>
<name>A0A6V8K5M8_9ACTN</name>
<dbReference type="Proteomes" id="UP000482800">
    <property type="component" value="Unassembled WGS sequence"/>
</dbReference>
<gene>
    <name evidence="1" type="ORF">Phou_012270</name>
</gene>
<organism evidence="1 2">
    <name type="scientific">Phytohabitans houttuyneae</name>
    <dbReference type="NCBI Taxonomy" id="1076126"/>
    <lineage>
        <taxon>Bacteria</taxon>
        <taxon>Bacillati</taxon>
        <taxon>Actinomycetota</taxon>
        <taxon>Actinomycetes</taxon>
        <taxon>Micromonosporales</taxon>
        <taxon>Micromonosporaceae</taxon>
    </lineage>
</organism>
<dbReference type="AlphaFoldDB" id="A0A6V8K5M8"/>
<sequence>MVLAVSNLLKSVAAKLRKRPRRPAAVSISGRTLVYAPNLDGDADPGKSCGPGWRTRTTRGGARTAPCWWWGGTGARCWG</sequence>
<reference evidence="1 2" key="2">
    <citation type="submission" date="2020-03" db="EMBL/GenBank/DDBJ databases">
        <authorList>
            <person name="Ichikawa N."/>
            <person name="Kimura A."/>
            <person name="Kitahashi Y."/>
            <person name="Uohara A."/>
        </authorList>
    </citation>
    <scope>NUCLEOTIDE SEQUENCE [LARGE SCALE GENOMIC DNA]</scope>
    <source>
        <strain evidence="1 2">NBRC 108639</strain>
    </source>
</reference>
<proteinExistence type="predicted"/>
<protein>
    <submittedName>
        <fullName evidence="1">Uncharacterized protein</fullName>
    </submittedName>
</protein>
<keyword evidence="2" id="KW-1185">Reference proteome</keyword>
<comment type="caution">
    <text evidence="1">The sequence shown here is derived from an EMBL/GenBank/DDBJ whole genome shotgun (WGS) entry which is preliminary data.</text>
</comment>
<evidence type="ECO:0000313" key="1">
    <source>
        <dbReference type="EMBL" id="GFJ77047.1"/>
    </source>
</evidence>
<accession>A0A6V8K5M8</accession>